<dbReference type="GO" id="GO:0003677">
    <property type="term" value="F:DNA binding"/>
    <property type="evidence" value="ECO:0007669"/>
    <property type="project" value="UniProtKB-KW"/>
</dbReference>
<gene>
    <name evidence="5" type="ORF">Vau01_070470</name>
</gene>
<dbReference type="Pfam" id="PF07729">
    <property type="entry name" value="FCD"/>
    <property type="match status" value="1"/>
</dbReference>
<dbReference type="InterPro" id="IPR036388">
    <property type="entry name" value="WH-like_DNA-bd_sf"/>
</dbReference>
<protein>
    <recommendedName>
        <fullName evidence="4">HTH gntR-type domain-containing protein</fullName>
    </recommendedName>
</protein>
<keyword evidence="1" id="KW-0805">Transcription regulation</keyword>
<reference evidence="5" key="1">
    <citation type="submission" date="2021-01" db="EMBL/GenBank/DDBJ databases">
        <title>Whole genome shotgun sequence of Virgisporangium aurantiacum NBRC 16421.</title>
        <authorList>
            <person name="Komaki H."/>
            <person name="Tamura T."/>
        </authorList>
    </citation>
    <scope>NUCLEOTIDE SEQUENCE</scope>
    <source>
        <strain evidence="5">NBRC 16421</strain>
    </source>
</reference>
<name>A0A8J4E2Z5_9ACTN</name>
<sequence>MSTSAVTATSSGNAAYHRLRRAIVRLELPPSLPVSETNLGDRFGLSKAAVRSALARLRAEGLVLAEPRRGHVIAPLTLRDVREIYDLRLLVEPAGARTAATVLSAGAVAGLAARVNTLSVADESTVEEFLAVNRDIHVTVAAAAGNSRQEALVQRLLDESERAIAVAFAAGVPGGATRVRGEHLTLLEALAAGEAANAERAMASAISRFRDDLLQILAGTPSVLDAEL</sequence>
<evidence type="ECO:0000256" key="1">
    <source>
        <dbReference type="ARBA" id="ARBA00023015"/>
    </source>
</evidence>
<accession>A0A8J4E2Z5</accession>
<comment type="caution">
    <text evidence="5">The sequence shown here is derived from an EMBL/GenBank/DDBJ whole genome shotgun (WGS) entry which is preliminary data.</text>
</comment>
<feature type="domain" description="HTH gntR-type" evidence="4">
    <location>
        <begin position="9"/>
        <end position="76"/>
    </location>
</feature>
<evidence type="ECO:0000313" key="5">
    <source>
        <dbReference type="EMBL" id="GIJ59531.1"/>
    </source>
</evidence>
<dbReference type="AlphaFoldDB" id="A0A8J4E2Z5"/>
<dbReference type="SMART" id="SM00895">
    <property type="entry name" value="FCD"/>
    <property type="match status" value="1"/>
</dbReference>
<dbReference type="GO" id="GO:0003700">
    <property type="term" value="F:DNA-binding transcription factor activity"/>
    <property type="evidence" value="ECO:0007669"/>
    <property type="project" value="InterPro"/>
</dbReference>
<evidence type="ECO:0000313" key="6">
    <source>
        <dbReference type="Proteomes" id="UP000612585"/>
    </source>
</evidence>
<dbReference type="InterPro" id="IPR000524">
    <property type="entry name" value="Tscrpt_reg_HTH_GntR"/>
</dbReference>
<evidence type="ECO:0000259" key="4">
    <source>
        <dbReference type="PROSITE" id="PS50949"/>
    </source>
</evidence>
<dbReference type="PROSITE" id="PS50949">
    <property type="entry name" value="HTH_GNTR"/>
    <property type="match status" value="1"/>
</dbReference>
<dbReference type="PANTHER" id="PTHR43537:SF5">
    <property type="entry name" value="UXU OPERON TRANSCRIPTIONAL REGULATOR"/>
    <property type="match status" value="1"/>
</dbReference>
<dbReference type="SUPFAM" id="SSF46785">
    <property type="entry name" value="Winged helix' DNA-binding domain"/>
    <property type="match status" value="1"/>
</dbReference>
<dbReference type="Gene3D" id="1.10.10.10">
    <property type="entry name" value="Winged helix-like DNA-binding domain superfamily/Winged helix DNA-binding domain"/>
    <property type="match status" value="1"/>
</dbReference>
<dbReference type="Gene3D" id="1.20.120.530">
    <property type="entry name" value="GntR ligand-binding domain-like"/>
    <property type="match status" value="1"/>
</dbReference>
<dbReference type="InterPro" id="IPR036390">
    <property type="entry name" value="WH_DNA-bd_sf"/>
</dbReference>
<keyword evidence="2" id="KW-0238">DNA-binding</keyword>
<dbReference type="RefSeq" id="WP_204002012.1">
    <property type="nucleotide sequence ID" value="NZ_BOPG01000047.1"/>
</dbReference>
<dbReference type="InterPro" id="IPR008920">
    <property type="entry name" value="TF_FadR/GntR_C"/>
</dbReference>
<evidence type="ECO:0000256" key="3">
    <source>
        <dbReference type="ARBA" id="ARBA00023163"/>
    </source>
</evidence>
<organism evidence="5 6">
    <name type="scientific">Virgisporangium aurantiacum</name>
    <dbReference type="NCBI Taxonomy" id="175570"/>
    <lineage>
        <taxon>Bacteria</taxon>
        <taxon>Bacillati</taxon>
        <taxon>Actinomycetota</taxon>
        <taxon>Actinomycetes</taxon>
        <taxon>Micromonosporales</taxon>
        <taxon>Micromonosporaceae</taxon>
        <taxon>Virgisporangium</taxon>
    </lineage>
</organism>
<dbReference type="SMART" id="SM00345">
    <property type="entry name" value="HTH_GNTR"/>
    <property type="match status" value="1"/>
</dbReference>
<dbReference type="Proteomes" id="UP000612585">
    <property type="component" value="Unassembled WGS sequence"/>
</dbReference>
<dbReference type="InterPro" id="IPR011711">
    <property type="entry name" value="GntR_C"/>
</dbReference>
<dbReference type="Pfam" id="PF00392">
    <property type="entry name" value="GntR"/>
    <property type="match status" value="1"/>
</dbReference>
<dbReference type="SUPFAM" id="SSF48008">
    <property type="entry name" value="GntR ligand-binding domain-like"/>
    <property type="match status" value="1"/>
</dbReference>
<keyword evidence="6" id="KW-1185">Reference proteome</keyword>
<dbReference type="EMBL" id="BOPG01000047">
    <property type="protein sequence ID" value="GIJ59531.1"/>
    <property type="molecule type" value="Genomic_DNA"/>
</dbReference>
<evidence type="ECO:0000256" key="2">
    <source>
        <dbReference type="ARBA" id="ARBA00023125"/>
    </source>
</evidence>
<dbReference type="PANTHER" id="PTHR43537">
    <property type="entry name" value="TRANSCRIPTIONAL REGULATOR, GNTR FAMILY"/>
    <property type="match status" value="1"/>
</dbReference>
<proteinExistence type="predicted"/>
<keyword evidence="3" id="KW-0804">Transcription</keyword>